<dbReference type="EMBL" id="FQUW01000050">
    <property type="protein sequence ID" value="SHF66700.1"/>
    <property type="molecule type" value="Genomic_DNA"/>
</dbReference>
<dbReference type="AlphaFoldDB" id="A0A1M5DI85"/>
<dbReference type="OrthoDB" id="1808111at2"/>
<evidence type="ECO:0000313" key="2">
    <source>
        <dbReference type="Proteomes" id="UP000184196"/>
    </source>
</evidence>
<gene>
    <name evidence="1" type="ORF">SAMN02745218_02830</name>
</gene>
<sequence length="107" mass="12496">MAKFICDTCGKEVQVIDGVVSWTREEKELSNFKLTHKESLGTGCQPDNNRYRELYTLTLASGFMEFVQYLLERWADGLVLKDPETLRSVMRQLNLHMHEKLLMLVEE</sequence>
<accession>A0A1M5DI85</accession>
<name>A0A1M5DI85_9FIRM</name>
<protein>
    <submittedName>
        <fullName evidence="1">Uncharacterized protein</fullName>
    </submittedName>
</protein>
<keyword evidence="2" id="KW-1185">Reference proteome</keyword>
<dbReference type="Proteomes" id="UP000184196">
    <property type="component" value="Unassembled WGS sequence"/>
</dbReference>
<dbReference type="RefSeq" id="WP_073167417.1">
    <property type="nucleotide sequence ID" value="NZ_FQUW01000050.1"/>
</dbReference>
<proteinExistence type="predicted"/>
<evidence type="ECO:0000313" key="1">
    <source>
        <dbReference type="EMBL" id="SHF66700.1"/>
    </source>
</evidence>
<organism evidence="1 2">
    <name type="scientific">Desulfofundulus australicus DSM 11792</name>
    <dbReference type="NCBI Taxonomy" id="1121425"/>
    <lineage>
        <taxon>Bacteria</taxon>
        <taxon>Bacillati</taxon>
        <taxon>Bacillota</taxon>
        <taxon>Clostridia</taxon>
        <taxon>Eubacteriales</taxon>
        <taxon>Peptococcaceae</taxon>
        <taxon>Desulfofundulus</taxon>
    </lineage>
</organism>
<reference evidence="2" key="1">
    <citation type="submission" date="2016-11" db="EMBL/GenBank/DDBJ databases">
        <authorList>
            <person name="Varghese N."/>
            <person name="Submissions S."/>
        </authorList>
    </citation>
    <scope>NUCLEOTIDE SEQUENCE [LARGE SCALE GENOMIC DNA]</scope>
    <source>
        <strain evidence="2">DSM 11792</strain>
    </source>
</reference>